<sequence length="349" mass="41638">MTKFFFFNKKFDKFFSMNYLFFIMLFFSTIITINASSWFNAWMGMEMNLMFFMPLMMNNFKKIKISNSMMIYFIIQASSSSFMVMMMIMMKMQFVLNKMNIMMNMIQMSLIMKLGASPFSWWMPKIMKNMNWMTLFIFLTWQKIGPLFLLIINNNNFIIYISAILSSIFGTLMGLNQTMIKMLISYSSINHLGWMMLSMMLNMKIFFLYFIIYSLINLMICLFMNNLKLVFINQLFNYNNQNLFDKIILLSSFLTLAGIPPFLGFIPKFILLIVMIKNKLFIEIIILIIMSVNSLSFYINPVISMVIFMKMNFKWNNEIFFINKSIFSILFPNMFINLIMMTPTIYNFI</sequence>
<comment type="catalytic activity">
    <reaction evidence="17 18">
        <text>a ubiquinone + NADH + 5 H(+)(in) = a ubiquinol + NAD(+) + 4 H(+)(out)</text>
        <dbReference type="Rhea" id="RHEA:29091"/>
        <dbReference type="Rhea" id="RHEA-COMP:9565"/>
        <dbReference type="Rhea" id="RHEA-COMP:9566"/>
        <dbReference type="ChEBI" id="CHEBI:15378"/>
        <dbReference type="ChEBI" id="CHEBI:16389"/>
        <dbReference type="ChEBI" id="CHEBI:17976"/>
        <dbReference type="ChEBI" id="CHEBI:57540"/>
        <dbReference type="ChEBI" id="CHEBI:57945"/>
        <dbReference type="EC" id="7.1.1.2"/>
    </reaction>
</comment>
<evidence type="ECO:0000256" key="9">
    <source>
        <dbReference type="ARBA" id="ARBA00022792"/>
    </source>
</evidence>
<dbReference type="GO" id="GO:0008137">
    <property type="term" value="F:NADH dehydrogenase (ubiquinone) activity"/>
    <property type="evidence" value="ECO:0007669"/>
    <property type="project" value="UniProtKB-EC"/>
</dbReference>
<evidence type="ECO:0000256" key="1">
    <source>
        <dbReference type="ARBA" id="ARBA00003257"/>
    </source>
</evidence>
<comment type="subcellular location">
    <subcellularLocation>
        <location evidence="2 18">Mitochondrion inner membrane</location>
        <topology evidence="2 18">Multi-pass membrane protein</topology>
    </subcellularLocation>
</comment>
<dbReference type="PANTHER" id="PTHR46552">
    <property type="entry name" value="NADH-UBIQUINONE OXIDOREDUCTASE CHAIN 2"/>
    <property type="match status" value="1"/>
</dbReference>
<evidence type="ECO:0000256" key="8">
    <source>
        <dbReference type="ARBA" id="ARBA00022692"/>
    </source>
</evidence>
<keyword evidence="12 18" id="KW-1133">Transmembrane helix</keyword>
<protein>
    <recommendedName>
        <fullName evidence="5 18">NADH-ubiquinone oxidoreductase chain 2</fullName>
        <ecNumber evidence="4 18">7.1.1.2</ecNumber>
    </recommendedName>
</protein>
<evidence type="ECO:0000256" key="5">
    <source>
        <dbReference type="ARBA" id="ARBA00021008"/>
    </source>
</evidence>
<evidence type="ECO:0000256" key="6">
    <source>
        <dbReference type="ARBA" id="ARBA00022448"/>
    </source>
</evidence>
<evidence type="ECO:0000256" key="18">
    <source>
        <dbReference type="RuleBase" id="RU003403"/>
    </source>
</evidence>
<evidence type="ECO:0000259" key="19">
    <source>
        <dbReference type="Pfam" id="PF00361"/>
    </source>
</evidence>
<evidence type="ECO:0000256" key="16">
    <source>
        <dbReference type="ARBA" id="ARBA00023136"/>
    </source>
</evidence>
<dbReference type="InterPro" id="IPR001750">
    <property type="entry name" value="ND/Mrp_TM"/>
</dbReference>
<keyword evidence="8 18" id="KW-0812">Transmembrane</keyword>
<proteinExistence type="inferred from homology"/>
<evidence type="ECO:0000256" key="3">
    <source>
        <dbReference type="ARBA" id="ARBA00007012"/>
    </source>
</evidence>
<feature type="transmembrane region" description="Helical" evidence="18">
    <location>
        <begin position="205"/>
        <end position="227"/>
    </location>
</feature>
<gene>
    <name evidence="20" type="primary">ND2</name>
</gene>
<evidence type="ECO:0000256" key="15">
    <source>
        <dbReference type="ARBA" id="ARBA00023128"/>
    </source>
</evidence>
<dbReference type="PANTHER" id="PTHR46552:SF1">
    <property type="entry name" value="NADH-UBIQUINONE OXIDOREDUCTASE CHAIN 2"/>
    <property type="match status" value="1"/>
</dbReference>
<evidence type="ECO:0000256" key="17">
    <source>
        <dbReference type="ARBA" id="ARBA00049551"/>
    </source>
</evidence>
<dbReference type="PRINTS" id="PR01436">
    <property type="entry name" value="NADHDHGNASE2"/>
</dbReference>
<organism evidence="20">
    <name type="scientific">Cladiucha punctata</name>
    <dbReference type="NCBI Taxonomy" id="2669317"/>
    <lineage>
        <taxon>Eukaryota</taxon>
        <taxon>Metazoa</taxon>
        <taxon>Ecdysozoa</taxon>
        <taxon>Arthropoda</taxon>
        <taxon>Hexapoda</taxon>
        <taxon>Insecta</taxon>
        <taxon>Pterygota</taxon>
        <taxon>Neoptera</taxon>
        <taxon>Endopterygota</taxon>
        <taxon>Hymenoptera</taxon>
        <taxon>Tenthredinoidea</taxon>
        <taxon>Tenthredinidae</taxon>
        <taxon>Allantinae</taxon>
        <taxon>Cladiucha</taxon>
    </lineage>
</organism>
<dbReference type="AlphaFoldDB" id="A0A8F4YKD2"/>
<comment type="function">
    <text evidence="18">Core subunit of the mitochondrial membrane respiratory chain NADH dehydrogenase (Complex I) which catalyzes electron transfer from NADH through the respiratory chain, using ubiquinone as an electron acceptor. Essential for the catalytic activity and assembly of complex I.</text>
</comment>
<dbReference type="GO" id="GO:0006120">
    <property type="term" value="P:mitochondrial electron transport, NADH to ubiquinone"/>
    <property type="evidence" value="ECO:0007669"/>
    <property type="project" value="InterPro"/>
</dbReference>
<evidence type="ECO:0000256" key="7">
    <source>
        <dbReference type="ARBA" id="ARBA00022660"/>
    </source>
</evidence>
<dbReference type="EMBL" id="MT295305">
    <property type="protein sequence ID" value="QXG15713.1"/>
    <property type="molecule type" value="Genomic_DNA"/>
</dbReference>
<comment type="function">
    <text evidence="1">Core subunit of the mitochondrial membrane respiratory chain NADH dehydrogenase (Complex I) that is believed to belong to the minimal assembly required for catalysis. Complex I functions in the transfer of electrons from NADH to the respiratory chain. The immediate electron acceptor for the enzyme is believed to be ubiquinone.</text>
</comment>
<dbReference type="Pfam" id="PF00361">
    <property type="entry name" value="Proton_antipo_M"/>
    <property type="match status" value="1"/>
</dbReference>
<keyword evidence="10 18" id="KW-1278">Translocase</keyword>
<geneLocation type="mitochondrion" evidence="20"/>
<evidence type="ECO:0000256" key="4">
    <source>
        <dbReference type="ARBA" id="ARBA00012944"/>
    </source>
</evidence>
<accession>A0A8F4YKD2</accession>
<reference evidence="20" key="1">
    <citation type="journal article" date="2021" name="Insects">
        <title>Mitochondrial Phylogenomics of Tenthredinidae (Hymenoptera: Tenthredinoidea) Supports the Monophyly of Megabelesesinae as a Subfamily.</title>
        <authorList>
            <person name="Niu G."/>
            <person name="Jiang S."/>
            <person name="Dogan O."/>
            <person name="Korkmaz E.M."/>
            <person name="Budak M."/>
            <person name="Wu D."/>
            <person name="Wei M."/>
        </authorList>
    </citation>
    <scope>NUCLEOTIDE SEQUENCE</scope>
</reference>
<keyword evidence="13 18" id="KW-0520">NAD</keyword>
<keyword evidence="14 18" id="KW-0830">Ubiquinone</keyword>
<feature type="domain" description="NADH:quinone oxidoreductase/Mrp antiporter transmembrane" evidence="19">
    <location>
        <begin position="35"/>
        <end position="289"/>
    </location>
</feature>
<keyword evidence="9 18" id="KW-0999">Mitochondrion inner membrane</keyword>
<keyword evidence="16 18" id="KW-0472">Membrane</keyword>
<dbReference type="InterPro" id="IPR050175">
    <property type="entry name" value="Complex_I_Subunit_2"/>
</dbReference>
<evidence type="ECO:0000313" key="20">
    <source>
        <dbReference type="EMBL" id="QXG15713.1"/>
    </source>
</evidence>
<keyword evidence="15 18" id="KW-0496">Mitochondrion</keyword>
<evidence type="ECO:0000256" key="10">
    <source>
        <dbReference type="ARBA" id="ARBA00022967"/>
    </source>
</evidence>
<keyword evidence="6" id="KW-0813">Transport</keyword>
<dbReference type="InterPro" id="IPR003917">
    <property type="entry name" value="NADH_UbQ_OxRdtase_chain2"/>
</dbReference>
<keyword evidence="11 18" id="KW-0249">Electron transport</keyword>
<comment type="similarity">
    <text evidence="3 18">Belongs to the complex I subunit 2 family.</text>
</comment>
<evidence type="ECO:0000256" key="2">
    <source>
        <dbReference type="ARBA" id="ARBA00004448"/>
    </source>
</evidence>
<feature type="transmembrane region" description="Helical" evidence="18">
    <location>
        <begin position="247"/>
        <end position="273"/>
    </location>
</feature>
<evidence type="ECO:0000256" key="12">
    <source>
        <dbReference type="ARBA" id="ARBA00022989"/>
    </source>
</evidence>
<feature type="transmembrane region" description="Helical" evidence="18">
    <location>
        <begin position="159"/>
        <end position="184"/>
    </location>
</feature>
<keyword evidence="7 18" id="KW-0679">Respiratory chain</keyword>
<dbReference type="GO" id="GO:0005743">
    <property type="term" value="C:mitochondrial inner membrane"/>
    <property type="evidence" value="ECO:0007669"/>
    <property type="project" value="UniProtKB-SubCell"/>
</dbReference>
<evidence type="ECO:0000256" key="13">
    <source>
        <dbReference type="ARBA" id="ARBA00023027"/>
    </source>
</evidence>
<evidence type="ECO:0000256" key="14">
    <source>
        <dbReference type="ARBA" id="ARBA00023075"/>
    </source>
</evidence>
<evidence type="ECO:0000256" key="11">
    <source>
        <dbReference type="ARBA" id="ARBA00022982"/>
    </source>
</evidence>
<dbReference type="EC" id="7.1.1.2" evidence="4 18"/>
<feature type="transmembrane region" description="Helical" evidence="18">
    <location>
        <begin position="280"/>
        <end position="299"/>
    </location>
</feature>
<name>A0A8F4YKD2_9HYME</name>
<feature type="transmembrane region" description="Helical" evidence="18">
    <location>
        <begin position="319"/>
        <end position="340"/>
    </location>
</feature>